<accession>A0A0F8XS20</accession>
<dbReference type="EMBL" id="LAZR01057545">
    <property type="protein sequence ID" value="KKK71852.1"/>
    <property type="molecule type" value="Genomic_DNA"/>
</dbReference>
<sequence length="77" mass="8948">MVETVDQEARKLASQAHEKAGLAMQSIENHKVVSAERWSETKDLIKGLYKRWWWLMTTLVGSMITLIGLLIRYQIMD</sequence>
<keyword evidence="1" id="KW-0472">Membrane</keyword>
<comment type="caution">
    <text evidence="2">The sequence shown here is derived from an EMBL/GenBank/DDBJ whole genome shotgun (WGS) entry which is preliminary data.</text>
</comment>
<feature type="transmembrane region" description="Helical" evidence="1">
    <location>
        <begin position="52"/>
        <end position="71"/>
    </location>
</feature>
<keyword evidence="1" id="KW-0812">Transmembrane</keyword>
<dbReference type="AlphaFoldDB" id="A0A0F8XS20"/>
<gene>
    <name evidence="2" type="ORF">LCGC14_2909780</name>
</gene>
<evidence type="ECO:0000313" key="2">
    <source>
        <dbReference type="EMBL" id="KKK71852.1"/>
    </source>
</evidence>
<evidence type="ECO:0000256" key="1">
    <source>
        <dbReference type="SAM" id="Phobius"/>
    </source>
</evidence>
<keyword evidence="1" id="KW-1133">Transmembrane helix</keyword>
<organism evidence="2">
    <name type="scientific">marine sediment metagenome</name>
    <dbReference type="NCBI Taxonomy" id="412755"/>
    <lineage>
        <taxon>unclassified sequences</taxon>
        <taxon>metagenomes</taxon>
        <taxon>ecological metagenomes</taxon>
    </lineage>
</organism>
<protein>
    <submittedName>
        <fullName evidence="2">Uncharacterized protein</fullName>
    </submittedName>
</protein>
<proteinExistence type="predicted"/>
<name>A0A0F8XS20_9ZZZZ</name>
<reference evidence="2" key="1">
    <citation type="journal article" date="2015" name="Nature">
        <title>Complex archaea that bridge the gap between prokaryotes and eukaryotes.</title>
        <authorList>
            <person name="Spang A."/>
            <person name="Saw J.H."/>
            <person name="Jorgensen S.L."/>
            <person name="Zaremba-Niedzwiedzka K."/>
            <person name="Martijn J."/>
            <person name="Lind A.E."/>
            <person name="van Eijk R."/>
            <person name="Schleper C."/>
            <person name="Guy L."/>
            <person name="Ettema T.J."/>
        </authorList>
    </citation>
    <scope>NUCLEOTIDE SEQUENCE</scope>
</reference>